<feature type="transmembrane region" description="Helical" evidence="1">
    <location>
        <begin position="161"/>
        <end position="181"/>
    </location>
</feature>
<keyword evidence="1" id="KW-1133">Transmembrane helix</keyword>
<feature type="transmembrane region" description="Helical" evidence="1">
    <location>
        <begin position="121"/>
        <end position="141"/>
    </location>
</feature>
<reference evidence="2 3" key="1">
    <citation type="submission" date="2019-02" db="EMBL/GenBank/DDBJ databases">
        <title>Deep-cultivation of Planctomycetes and their phenomic and genomic characterization uncovers novel biology.</title>
        <authorList>
            <person name="Wiegand S."/>
            <person name="Jogler M."/>
            <person name="Boedeker C."/>
            <person name="Pinto D."/>
            <person name="Vollmers J."/>
            <person name="Rivas-Marin E."/>
            <person name="Kohn T."/>
            <person name="Peeters S.H."/>
            <person name="Heuer A."/>
            <person name="Rast P."/>
            <person name="Oberbeckmann S."/>
            <person name="Bunk B."/>
            <person name="Jeske O."/>
            <person name="Meyerdierks A."/>
            <person name="Storesund J.E."/>
            <person name="Kallscheuer N."/>
            <person name="Luecker S."/>
            <person name="Lage O.M."/>
            <person name="Pohl T."/>
            <person name="Merkel B.J."/>
            <person name="Hornburger P."/>
            <person name="Mueller R.-W."/>
            <person name="Bruemmer F."/>
            <person name="Labrenz M."/>
            <person name="Spormann A.M."/>
            <person name="Op den Camp H."/>
            <person name="Overmann J."/>
            <person name="Amann R."/>
            <person name="Jetten M.S.M."/>
            <person name="Mascher T."/>
            <person name="Medema M.H."/>
            <person name="Devos D.P."/>
            <person name="Kaster A.-K."/>
            <person name="Ovreas L."/>
            <person name="Rohde M."/>
            <person name="Galperin M.Y."/>
            <person name="Jogler C."/>
        </authorList>
    </citation>
    <scope>NUCLEOTIDE SEQUENCE [LARGE SCALE GENOMIC DNA]</scope>
    <source>
        <strain evidence="2 3">Spa11</strain>
    </source>
</reference>
<dbReference type="AlphaFoldDB" id="A0A518K3M0"/>
<accession>A0A518K3M0</accession>
<name>A0A518K3M0_9BACT</name>
<dbReference type="EMBL" id="CP036349">
    <property type="protein sequence ID" value="QDV72396.1"/>
    <property type="molecule type" value="Genomic_DNA"/>
</dbReference>
<feature type="transmembrane region" description="Helical" evidence="1">
    <location>
        <begin position="20"/>
        <end position="38"/>
    </location>
</feature>
<evidence type="ECO:0008006" key="4">
    <source>
        <dbReference type="Google" id="ProtNLM"/>
    </source>
</evidence>
<organism evidence="2 3">
    <name type="scientific">Botrimarina mediterranea</name>
    <dbReference type="NCBI Taxonomy" id="2528022"/>
    <lineage>
        <taxon>Bacteria</taxon>
        <taxon>Pseudomonadati</taxon>
        <taxon>Planctomycetota</taxon>
        <taxon>Planctomycetia</taxon>
        <taxon>Pirellulales</taxon>
        <taxon>Lacipirellulaceae</taxon>
        <taxon>Botrimarina</taxon>
    </lineage>
</organism>
<keyword evidence="1" id="KW-0472">Membrane</keyword>
<keyword evidence="1" id="KW-0812">Transmembrane</keyword>
<protein>
    <recommendedName>
        <fullName evidence="4">Actin-binding WH2 domain-containing protein</fullName>
    </recommendedName>
</protein>
<dbReference type="KEGG" id="bmei:Spa11_05710"/>
<feature type="transmembrane region" description="Helical" evidence="1">
    <location>
        <begin position="58"/>
        <end position="80"/>
    </location>
</feature>
<evidence type="ECO:0000313" key="3">
    <source>
        <dbReference type="Proteomes" id="UP000316426"/>
    </source>
</evidence>
<keyword evidence="3" id="KW-1185">Reference proteome</keyword>
<gene>
    <name evidence="2" type="ORF">Spa11_05710</name>
</gene>
<evidence type="ECO:0000256" key="1">
    <source>
        <dbReference type="SAM" id="Phobius"/>
    </source>
</evidence>
<evidence type="ECO:0000313" key="2">
    <source>
        <dbReference type="EMBL" id="QDV72396.1"/>
    </source>
</evidence>
<feature type="transmembrane region" description="Helical" evidence="1">
    <location>
        <begin position="92"/>
        <end position="115"/>
    </location>
</feature>
<proteinExistence type="predicted"/>
<dbReference type="Proteomes" id="UP000316426">
    <property type="component" value="Chromosome"/>
</dbReference>
<sequence length="214" mass="23626">MLRGEAMAPDRGVRLVERLACVVVFGGLYGAAMGLYRASNSLPQWEVQLVFSAIKAPLLILGAFAVSLPTFFVLSTLLGLRRDFSRAAHALVTAQAAVAVTLASLAPLTVLLYVSSQDYRTALLFNGAAFAVASVAGQFVLRRNLRPLIARDRRHRLLMRWWAIAYVFVAVQLAWLLRPFIGSAALEVQFLRPEAWDNAYVVVARLVWKALLGW</sequence>